<proteinExistence type="predicted"/>
<dbReference type="Proteomes" id="UP000277256">
    <property type="component" value="Unassembled WGS sequence"/>
</dbReference>
<evidence type="ECO:0000313" key="1">
    <source>
        <dbReference type="EMBL" id="RRR96131.1"/>
    </source>
</evidence>
<reference evidence="1 2" key="1">
    <citation type="submission" date="2018-12" db="EMBL/GenBank/DDBJ databases">
        <title>Glycomyces sp. YIM 121974 draft genome.</title>
        <authorList>
            <person name="Li Q."/>
        </authorList>
    </citation>
    <scope>NUCLEOTIDE SEQUENCE [LARGE SCALE GENOMIC DNA]</scope>
    <source>
        <strain evidence="1 2">YIM 121974</strain>
    </source>
</reference>
<dbReference type="EMBL" id="RSEB01000008">
    <property type="protein sequence ID" value="RRR96131.1"/>
    <property type="molecule type" value="Genomic_DNA"/>
</dbReference>
<organism evidence="1 2">
    <name type="scientific">Glycomyces terrestris</name>
    <dbReference type="NCBI Taxonomy" id="2493553"/>
    <lineage>
        <taxon>Bacteria</taxon>
        <taxon>Bacillati</taxon>
        <taxon>Actinomycetota</taxon>
        <taxon>Actinomycetes</taxon>
        <taxon>Glycomycetales</taxon>
        <taxon>Glycomycetaceae</taxon>
        <taxon>Glycomyces</taxon>
    </lineage>
</organism>
<dbReference type="RefSeq" id="WP_125250058.1">
    <property type="nucleotide sequence ID" value="NZ_RSEB01000008.1"/>
</dbReference>
<keyword evidence="2" id="KW-1185">Reference proteome</keyword>
<protein>
    <submittedName>
        <fullName evidence="1">Uncharacterized protein</fullName>
    </submittedName>
</protein>
<dbReference type="OrthoDB" id="5187611at2"/>
<name>A0A426US63_9ACTN</name>
<accession>A0A426US63</accession>
<dbReference type="AlphaFoldDB" id="A0A426US63"/>
<comment type="caution">
    <text evidence="1">The sequence shown here is derived from an EMBL/GenBank/DDBJ whole genome shotgun (WGS) entry which is preliminary data.</text>
</comment>
<gene>
    <name evidence="1" type="ORF">EIW28_23000</name>
</gene>
<evidence type="ECO:0000313" key="2">
    <source>
        <dbReference type="Proteomes" id="UP000277256"/>
    </source>
</evidence>
<sequence length="118" mass="13638">MADAFPPHERIELIARSILLRAGIARFHEERRANWDRLAKAHRPDDVLARHQNAEDLQTLDDALRLMDRAIDLLESPVEDRVAIVAFGIEQLQHRVTELEEYADLKEPIGLLRELIES</sequence>